<dbReference type="GO" id="GO:0005829">
    <property type="term" value="C:cytosol"/>
    <property type="evidence" value="ECO:0007669"/>
    <property type="project" value="TreeGrafter"/>
</dbReference>
<dbReference type="PROSITE" id="PS50173">
    <property type="entry name" value="UMUC"/>
    <property type="match status" value="1"/>
</dbReference>
<evidence type="ECO:0000313" key="8">
    <source>
        <dbReference type="Proteomes" id="UP000327030"/>
    </source>
</evidence>
<keyword evidence="3" id="KW-0548">Nucleotidyltransferase</keyword>
<evidence type="ECO:0000256" key="1">
    <source>
        <dbReference type="ARBA" id="ARBA00010945"/>
    </source>
</evidence>
<dbReference type="GO" id="GO:0003684">
    <property type="term" value="F:damaged DNA binding"/>
    <property type="evidence" value="ECO:0007669"/>
    <property type="project" value="InterPro"/>
</dbReference>
<dbReference type="InterPro" id="IPR043128">
    <property type="entry name" value="Rev_trsase/Diguanyl_cyclase"/>
</dbReference>
<dbReference type="Gene3D" id="1.10.150.20">
    <property type="entry name" value="5' to 3' exonuclease, C-terminal subdomain"/>
    <property type="match status" value="1"/>
</dbReference>
<dbReference type="InterPro" id="IPR050116">
    <property type="entry name" value="DNA_polymerase-Y"/>
</dbReference>
<keyword evidence="5" id="KW-0808">Transferase</keyword>
<dbReference type="RefSeq" id="WP_151622724.1">
    <property type="nucleotide sequence ID" value="NZ_CP043028.1"/>
</dbReference>
<dbReference type="AlphaFoldDB" id="A0A5P6VPF3"/>
<feature type="domain" description="UmuC" evidence="6">
    <location>
        <begin position="6"/>
        <end position="195"/>
    </location>
</feature>
<dbReference type="InterPro" id="IPR001126">
    <property type="entry name" value="UmuC"/>
</dbReference>
<evidence type="ECO:0000313" key="7">
    <source>
        <dbReference type="EMBL" id="QFJ54228.1"/>
    </source>
</evidence>
<keyword evidence="2" id="KW-0515">Mutator protein</keyword>
<dbReference type="Pfam" id="PF00817">
    <property type="entry name" value="IMS"/>
    <property type="match status" value="1"/>
</dbReference>
<evidence type="ECO:0000256" key="5">
    <source>
        <dbReference type="ARBA" id="ARBA00022932"/>
    </source>
</evidence>
<dbReference type="PANTHER" id="PTHR11076:SF35">
    <property type="entry name" value="DNA REPAIR PROTEIN HOMOLOG YOBH"/>
    <property type="match status" value="1"/>
</dbReference>
<comment type="similarity">
    <text evidence="1">Belongs to the DNA polymerase type-Y family.</text>
</comment>
<accession>A0A5P6VPF3</accession>
<keyword evidence="4" id="KW-0227">DNA damage</keyword>
<evidence type="ECO:0000256" key="3">
    <source>
        <dbReference type="ARBA" id="ARBA00022695"/>
    </source>
</evidence>
<dbReference type="OrthoDB" id="9808813at2"/>
<evidence type="ECO:0000256" key="4">
    <source>
        <dbReference type="ARBA" id="ARBA00022763"/>
    </source>
</evidence>
<dbReference type="GO" id="GO:0006281">
    <property type="term" value="P:DNA repair"/>
    <property type="evidence" value="ECO:0007669"/>
    <property type="project" value="InterPro"/>
</dbReference>
<dbReference type="SUPFAM" id="SSF56672">
    <property type="entry name" value="DNA/RNA polymerases"/>
    <property type="match status" value="1"/>
</dbReference>
<name>A0A5P6VPF3_PSEXY</name>
<dbReference type="Pfam" id="PF11799">
    <property type="entry name" value="IMS_C"/>
    <property type="match status" value="1"/>
</dbReference>
<dbReference type="Gene3D" id="3.40.1170.60">
    <property type="match status" value="1"/>
</dbReference>
<dbReference type="Proteomes" id="UP000327030">
    <property type="component" value="Chromosome 1"/>
</dbReference>
<dbReference type="Gene3D" id="3.30.70.270">
    <property type="match status" value="1"/>
</dbReference>
<dbReference type="PANTHER" id="PTHR11076">
    <property type="entry name" value="DNA REPAIR POLYMERASE UMUC / TRANSFERASE FAMILY MEMBER"/>
    <property type="match status" value="1"/>
</dbReference>
<dbReference type="EMBL" id="CP043028">
    <property type="protein sequence ID" value="QFJ54228.1"/>
    <property type="molecule type" value="Genomic_DNA"/>
</dbReference>
<dbReference type="GO" id="GO:0009432">
    <property type="term" value="P:SOS response"/>
    <property type="evidence" value="ECO:0007669"/>
    <property type="project" value="TreeGrafter"/>
</dbReference>
<dbReference type="InterPro" id="IPR043502">
    <property type="entry name" value="DNA/RNA_pol_sf"/>
</dbReference>
<evidence type="ECO:0000259" key="6">
    <source>
        <dbReference type="PROSITE" id="PS50173"/>
    </source>
</evidence>
<proteinExistence type="inferred from homology"/>
<dbReference type="KEGG" id="pxv:FXF36_04765"/>
<keyword evidence="5" id="KW-0239">DNA-directed DNA polymerase</keyword>
<evidence type="ECO:0000256" key="2">
    <source>
        <dbReference type="ARBA" id="ARBA00022457"/>
    </source>
</evidence>
<sequence>MRERTYLIIDLKSFYASVECHDRGLDPMKDNLVVADVERSKGTICLAITPAMKALGVKNRCRIFEIPKGIEYVAAVPRMQRYIDVSANIYAIYLSFVSKDDIHVYSIDEAFLDVTEYLNLYRLSAHDLALKIMDTIYEKEGIRATCGIGPNMYLCKIALDILAKHSPDFIAELDEESYKRRLWRHLPLTDFWKVGPGTVRRLSSLGIYTQEDIAHAPEALLLKQFGVNARHLINHAWGREDCTIAQIKGYTNRSHSLSCGQVLMRDYEYEEALIIVKEMANELSLDMVGKHVVSNNFSLYIGYTYNSLPSTGGGATVQVSTNSVRIITDTMVQLFHHFARKDCLIRRINLSANSIIDECYEQYSFFVDPEIMEKDRQITRSVNELKTKFGKNAILKGIDLLEGATTIERNGQIGGHKK</sequence>
<reference evidence="8" key="1">
    <citation type="submission" date="2019-08" db="EMBL/GenBank/DDBJ databases">
        <title>Complete Genome Sequence of the Polysaccharide-Degrading Rumen Bacterium Pseudobutyrivibrio xylanivorans MA3014.</title>
        <authorList>
            <person name="Palevich N."/>
            <person name="Maclean P.H."/>
            <person name="Kelly W.J."/>
            <person name="Leahy S.C."/>
            <person name="Rakonjac J."/>
            <person name="Attwood G.T."/>
        </authorList>
    </citation>
    <scope>NUCLEOTIDE SEQUENCE [LARGE SCALE GENOMIC DNA]</scope>
    <source>
        <strain evidence="8">MA3014</strain>
    </source>
</reference>
<dbReference type="GO" id="GO:0003887">
    <property type="term" value="F:DNA-directed DNA polymerase activity"/>
    <property type="evidence" value="ECO:0007669"/>
    <property type="project" value="UniProtKB-KW"/>
</dbReference>
<gene>
    <name evidence="7" type="ORF">FXF36_04765</name>
</gene>
<dbReference type="InterPro" id="IPR017961">
    <property type="entry name" value="DNA_pol_Y-fam_little_finger"/>
</dbReference>
<protein>
    <submittedName>
        <fullName evidence="7">DNA repair protein</fullName>
    </submittedName>
</protein>
<dbReference type="GO" id="GO:0042276">
    <property type="term" value="P:error-prone translesion synthesis"/>
    <property type="evidence" value="ECO:0007669"/>
    <property type="project" value="TreeGrafter"/>
</dbReference>
<organism evidence="7 8">
    <name type="scientific">Pseudobutyrivibrio xylanivorans</name>
    <dbReference type="NCBI Taxonomy" id="185007"/>
    <lineage>
        <taxon>Bacteria</taxon>
        <taxon>Bacillati</taxon>
        <taxon>Bacillota</taxon>
        <taxon>Clostridia</taxon>
        <taxon>Lachnospirales</taxon>
        <taxon>Lachnospiraceae</taxon>
        <taxon>Pseudobutyrivibrio</taxon>
    </lineage>
</organism>